<dbReference type="AlphaFoldDB" id="A0A6L2P4I4"/>
<name>A0A6L2P4I4_TANCI</name>
<comment type="caution">
    <text evidence="1">The sequence shown here is derived from an EMBL/GenBank/DDBJ whole genome shotgun (WGS) entry which is preliminary data.</text>
</comment>
<sequence length="705" mass="80755">MGINSTFENTKKGKCSNEIKEQCKKQKENEGFDCDLNGEQFLPIKEKAQNMNGKLNSPCLDKSTTSTEIDNCEDTRDDDDTIVKVAKSMDIKEGCSSFSGSKKGNLTLCGQFIGCSVSFNEAIYHLRRMWNRFGLNDVIAENGIFFFKFQDKEGIKEYHFFIFSNHLLEEFADELALITFPLGNDDLPFDIRFDLKEIEYLLNHDPIKEMDSILEDSVDEDNLTDLNDNLADTMPEMFIDEHALDYSSHPLYDEYDDVLFEVESDTEYVYDDPFDSKGEKIKKSKLLIDELDLPRSSDSLPSPEYDPFLFEDFSKVYALPLTDNEDKVFNPGILIQDNLSKVNTRVAPDKNVKKIAISHASLILKDFDPHLYELPFLKEVPANEHSNGSSFSSNDMKEFHECINDIDLEDVNSSGFFFTWTKSLKNPHCKNLKKLDRIMANEEFLSTYPDAYGCFLPFVISVHSSAILIMKNGVTKKKRAFRKEEDSILYQKARIKWLNEGDGNTSFFIRFSKKESIEAESWQFVMKVEKESNEMIKKVSDKEVKEALFDIQDDKAPGPHGYTSKFFKEAWDIVGVIGKLVDENQSAFIEGRQIIDNILHAQELPRGDTSSTKVVKRTLEEFNGVSGLKLNMQKSTIFFGGMNVMEQNCILNLIPFSMGKLPMRYLGVPLITKQLSVSECKPLIEKVKKRILDWKNRALIYAGRL</sequence>
<dbReference type="EMBL" id="BKCJ010010715">
    <property type="protein sequence ID" value="GEU92817.1"/>
    <property type="molecule type" value="Genomic_DNA"/>
</dbReference>
<proteinExistence type="predicted"/>
<gene>
    <name evidence="1" type="ORF">Tci_064795</name>
</gene>
<accession>A0A6L2P4I4</accession>
<keyword evidence="1" id="KW-0548">Nucleotidyltransferase</keyword>
<evidence type="ECO:0000313" key="1">
    <source>
        <dbReference type="EMBL" id="GEU92817.1"/>
    </source>
</evidence>
<keyword evidence="1" id="KW-0808">Transferase</keyword>
<reference evidence="1" key="1">
    <citation type="journal article" date="2019" name="Sci. Rep.">
        <title>Draft genome of Tanacetum cinerariifolium, the natural source of mosquito coil.</title>
        <authorList>
            <person name="Yamashiro T."/>
            <person name="Shiraishi A."/>
            <person name="Satake H."/>
            <person name="Nakayama K."/>
        </authorList>
    </citation>
    <scope>NUCLEOTIDE SEQUENCE</scope>
</reference>
<dbReference type="PANTHER" id="PTHR33116:SF84">
    <property type="entry name" value="RNA-DIRECTED DNA POLYMERASE"/>
    <property type="match status" value="1"/>
</dbReference>
<dbReference type="PANTHER" id="PTHR33116">
    <property type="entry name" value="REVERSE TRANSCRIPTASE ZINC-BINDING DOMAIN-CONTAINING PROTEIN-RELATED-RELATED"/>
    <property type="match status" value="1"/>
</dbReference>
<protein>
    <submittedName>
        <fullName evidence="1">RNA-directed DNA polymerase, eukaryota, reverse transcriptase zinc-binding domain protein</fullName>
    </submittedName>
</protein>
<dbReference type="GO" id="GO:0003964">
    <property type="term" value="F:RNA-directed DNA polymerase activity"/>
    <property type="evidence" value="ECO:0007669"/>
    <property type="project" value="UniProtKB-KW"/>
</dbReference>
<organism evidence="1">
    <name type="scientific">Tanacetum cinerariifolium</name>
    <name type="common">Dalmatian daisy</name>
    <name type="synonym">Chrysanthemum cinerariifolium</name>
    <dbReference type="NCBI Taxonomy" id="118510"/>
    <lineage>
        <taxon>Eukaryota</taxon>
        <taxon>Viridiplantae</taxon>
        <taxon>Streptophyta</taxon>
        <taxon>Embryophyta</taxon>
        <taxon>Tracheophyta</taxon>
        <taxon>Spermatophyta</taxon>
        <taxon>Magnoliopsida</taxon>
        <taxon>eudicotyledons</taxon>
        <taxon>Gunneridae</taxon>
        <taxon>Pentapetalae</taxon>
        <taxon>asterids</taxon>
        <taxon>campanulids</taxon>
        <taxon>Asterales</taxon>
        <taxon>Asteraceae</taxon>
        <taxon>Asteroideae</taxon>
        <taxon>Anthemideae</taxon>
        <taxon>Anthemidinae</taxon>
        <taxon>Tanacetum</taxon>
    </lineage>
</organism>
<keyword evidence="1" id="KW-0695">RNA-directed DNA polymerase</keyword>